<reference evidence="1 2" key="1">
    <citation type="submission" date="2016-07" db="EMBL/GenBank/DDBJ databases">
        <title>Pervasive Adenine N6-methylation of Active Genes in Fungi.</title>
        <authorList>
            <consortium name="DOE Joint Genome Institute"/>
            <person name="Mondo S.J."/>
            <person name="Dannebaum R.O."/>
            <person name="Kuo R.C."/>
            <person name="Labutti K."/>
            <person name="Haridas S."/>
            <person name="Kuo A."/>
            <person name="Salamov A."/>
            <person name="Ahrendt S.R."/>
            <person name="Lipzen A."/>
            <person name="Sullivan W."/>
            <person name="Andreopoulos W.B."/>
            <person name="Clum A."/>
            <person name="Lindquist E."/>
            <person name="Daum C."/>
            <person name="Ramamoorthy G.K."/>
            <person name="Gryganskyi A."/>
            <person name="Culley D."/>
            <person name="Magnuson J.K."/>
            <person name="James T.Y."/>
            <person name="O'Malley M.A."/>
            <person name="Stajich J.E."/>
            <person name="Spatafora J.W."/>
            <person name="Visel A."/>
            <person name="Grigoriev I.V."/>
        </authorList>
    </citation>
    <scope>NUCLEOTIDE SEQUENCE [LARGE SCALE GENOMIC DNA]</scope>
    <source>
        <strain evidence="1 2">PL171</strain>
    </source>
</reference>
<gene>
    <name evidence="1" type="ORF">BCR44DRAFT_1423029</name>
</gene>
<comment type="caution">
    <text evidence="1">The sequence shown here is derived from an EMBL/GenBank/DDBJ whole genome shotgun (WGS) entry which is preliminary data.</text>
</comment>
<dbReference type="AlphaFoldDB" id="A0A1Y2I3V3"/>
<dbReference type="EMBL" id="MCFL01000001">
    <property type="protein sequence ID" value="ORZ41537.1"/>
    <property type="molecule type" value="Genomic_DNA"/>
</dbReference>
<evidence type="ECO:0000313" key="2">
    <source>
        <dbReference type="Proteomes" id="UP000193411"/>
    </source>
</evidence>
<name>A0A1Y2I3V3_9FUNG</name>
<sequence length="93" mass="10896">MLSPFRITMTIFDRPNTVIAATVQTKRRSRALSMRGRYFTHSFSPTSSPQSWLPWLRLAWPRRSQEGLNGNCSRFCLQASLHVFFRARFCHDC</sequence>
<keyword evidence="2" id="KW-1185">Reference proteome</keyword>
<protein>
    <submittedName>
        <fullName evidence="1">Uncharacterized protein</fullName>
    </submittedName>
</protein>
<proteinExistence type="predicted"/>
<organism evidence="1 2">
    <name type="scientific">Catenaria anguillulae PL171</name>
    <dbReference type="NCBI Taxonomy" id="765915"/>
    <lineage>
        <taxon>Eukaryota</taxon>
        <taxon>Fungi</taxon>
        <taxon>Fungi incertae sedis</taxon>
        <taxon>Blastocladiomycota</taxon>
        <taxon>Blastocladiomycetes</taxon>
        <taxon>Blastocladiales</taxon>
        <taxon>Catenariaceae</taxon>
        <taxon>Catenaria</taxon>
    </lineage>
</organism>
<dbReference type="Proteomes" id="UP000193411">
    <property type="component" value="Unassembled WGS sequence"/>
</dbReference>
<evidence type="ECO:0000313" key="1">
    <source>
        <dbReference type="EMBL" id="ORZ41537.1"/>
    </source>
</evidence>
<accession>A0A1Y2I3V3</accession>